<dbReference type="EMBL" id="JAIZPD010000014">
    <property type="protein sequence ID" value="KAH0959010.1"/>
    <property type="molecule type" value="Genomic_DNA"/>
</dbReference>
<evidence type="ECO:0000313" key="4">
    <source>
        <dbReference type="EMBL" id="KAH0959010.1"/>
    </source>
</evidence>
<gene>
    <name evidence="4" type="ORF">HRG_10055</name>
</gene>
<dbReference type="Proteomes" id="UP000824596">
    <property type="component" value="Unassembled WGS sequence"/>
</dbReference>
<evidence type="ECO:0000259" key="3">
    <source>
        <dbReference type="Pfam" id="PF05699"/>
    </source>
</evidence>
<reference evidence="4" key="1">
    <citation type="submission" date="2021-09" db="EMBL/GenBank/DDBJ databases">
        <title>A high-quality genome of the endoparasitic fungus Hirsutella rhossiliensis with a comparison of Hirsutella genomes reveals transposable elements contributing to genome size variation.</title>
        <authorList>
            <person name="Lin R."/>
            <person name="Jiao Y."/>
            <person name="Sun X."/>
            <person name="Ling J."/>
            <person name="Xie B."/>
            <person name="Cheng X."/>
        </authorList>
    </citation>
    <scope>NUCLEOTIDE SEQUENCE</scope>
    <source>
        <strain evidence="4">HR02</strain>
    </source>
</reference>
<dbReference type="InterPro" id="IPR012337">
    <property type="entry name" value="RNaseH-like_sf"/>
</dbReference>
<comment type="caution">
    <text evidence="4">The sequence shown here is derived from an EMBL/GenBank/DDBJ whole genome shotgun (WGS) entry which is preliminary data.</text>
</comment>
<dbReference type="InterPro" id="IPR008906">
    <property type="entry name" value="HATC_C_dom"/>
</dbReference>
<name>A0A9P8MPT2_9HYPO</name>
<dbReference type="PANTHER" id="PTHR42070">
    <property type="entry name" value="FILAMENT ASSOCIATED PROTEIN, PUTATIVE (AFU_ORTHOLOGUE AFUA_8G06630)-RELATED"/>
    <property type="match status" value="1"/>
</dbReference>
<dbReference type="RefSeq" id="XP_044716523.1">
    <property type="nucleotide sequence ID" value="XM_044868526.1"/>
</dbReference>
<dbReference type="Pfam" id="PF05699">
    <property type="entry name" value="Dimer_Tnp_hAT"/>
    <property type="match status" value="1"/>
</dbReference>
<dbReference type="OrthoDB" id="4505928at2759"/>
<dbReference type="SUPFAM" id="SSF53098">
    <property type="entry name" value="Ribonuclease H-like"/>
    <property type="match status" value="1"/>
</dbReference>
<dbReference type="AlphaFoldDB" id="A0A9P8MPT2"/>
<sequence length="448" mass="50746">MDFLLTKLESVKEEIHAMDADNKDELPPYYSAGVLAAWSKINTYYELTDRSPIYRMAIALHLAYQFEYFRAKTAQKELTAYYDRFAAVTVATDHVDQAETSPCSSPTIDDEFDAWGHTTDRPHRGKRRKVETEWEVWIKQVPSKDDMNVKNPLAWWVDRRHVWPILSKLALNIFSTPAMSAEPERVFSDGGELITDKRNGLGDDTRRSRARRREYVQELEQQLRVYELQGSEASAKIQMAARRVAKENKQLREFLNRYGFSDNHIAHFLQSGTFVPLDSDQSRTFRAGDPGVAVQSLEQLLMPRRPVSPYQGFFVSSSRQSCQEPFTTSGSTTSSSVWEPPQLATSSYGYQHRMGMAVMGSAVHPPYPLTTLSSHASTMWQDRVCDGPPSPSIFDSSGQPMATAQATVIGDHPAMTLHCSLPKYSDSTIPHYDFPECTRSQRDGSTMK</sequence>
<protein>
    <submittedName>
        <fullName evidence="4">Transposase-like protein</fullName>
    </submittedName>
</protein>
<dbReference type="GeneID" id="68359184"/>
<evidence type="ECO:0000313" key="5">
    <source>
        <dbReference type="Proteomes" id="UP000824596"/>
    </source>
</evidence>
<organism evidence="4 5">
    <name type="scientific">Hirsutella rhossiliensis</name>
    <dbReference type="NCBI Taxonomy" id="111463"/>
    <lineage>
        <taxon>Eukaryota</taxon>
        <taxon>Fungi</taxon>
        <taxon>Dikarya</taxon>
        <taxon>Ascomycota</taxon>
        <taxon>Pezizomycotina</taxon>
        <taxon>Sordariomycetes</taxon>
        <taxon>Hypocreomycetidae</taxon>
        <taxon>Hypocreales</taxon>
        <taxon>Ophiocordycipitaceae</taxon>
        <taxon>Hirsutella</taxon>
    </lineage>
</organism>
<proteinExistence type="predicted"/>
<keyword evidence="5" id="KW-1185">Reference proteome</keyword>
<feature type="domain" description="HAT C-terminal dimerisation" evidence="3">
    <location>
        <begin position="149"/>
        <end position="205"/>
    </location>
</feature>
<feature type="region of interest" description="Disordered" evidence="2">
    <location>
        <begin position="98"/>
        <end position="126"/>
    </location>
</feature>
<keyword evidence="1" id="KW-0175">Coiled coil</keyword>
<dbReference type="GO" id="GO:0046983">
    <property type="term" value="F:protein dimerization activity"/>
    <property type="evidence" value="ECO:0007669"/>
    <property type="project" value="InterPro"/>
</dbReference>
<evidence type="ECO:0000256" key="1">
    <source>
        <dbReference type="SAM" id="Coils"/>
    </source>
</evidence>
<feature type="coiled-coil region" evidence="1">
    <location>
        <begin position="216"/>
        <end position="257"/>
    </location>
</feature>
<feature type="compositionally biased region" description="Polar residues" evidence="2">
    <location>
        <begin position="98"/>
        <end position="107"/>
    </location>
</feature>
<accession>A0A9P8MPT2</accession>
<evidence type="ECO:0000256" key="2">
    <source>
        <dbReference type="SAM" id="MobiDB-lite"/>
    </source>
</evidence>
<dbReference type="PANTHER" id="PTHR42070:SF1">
    <property type="entry name" value="FILAMENT ASSOCIATED PROTEIN, PUTATIVE (AFU_ORTHOLOGUE AFUA_8G06630)-RELATED"/>
    <property type="match status" value="1"/>
</dbReference>